<evidence type="ECO:0000256" key="4">
    <source>
        <dbReference type="SAM" id="MobiDB-lite"/>
    </source>
</evidence>
<evidence type="ECO:0000313" key="7">
    <source>
        <dbReference type="Proteomes" id="UP000236544"/>
    </source>
</evidence>
<protein>
    <recommendedName>
        <fullName evidence="2">SWR1-complex protein 5</fullName>
    </recommendedName>
</protein>
<accession>A0A0P1KNZ0</accession>
<name>A0A0P1KNZ0_9SACH</name>
<feature type="compositionally biased region" description="Basic and acidic residues" evidence="4">
    <location>
        <begin position="44"/>
        <end position="58"/>
    </location>
</feature>
<organism evidence="6 7">
    <name type="scientific">Lachancea quebecensis</name>
    <dbReference type="NCBI Taxonomy" id="1654605"/>
    <lineage>
        <taxon>Eukaryota</taxon>
        <taxon>Fungi</taxon>
        <taxon>Dikarya</taxon>
        <taxon>Ascomycota</taxon>
        <taxon>Saccharomycotina</taxon>
        <taxon>Saccharomycetes</taxon>
        <taxon>Saccharomycetales</taxon>
        <taxon>Saccharomycetaceae</taxon>
        <taxon>Lachancea</taxon>
    </lineage>
</organism>
<dbReference type="InterPro" id="IPR011421">
    <property type="entry name" value="BCNT-C"/>
</dbReference>
<dbReference type="OrthoDB" id="445677at2759"/>
<comment type="function">
    <text evidence="3">Component of the SWR1 complex which mediates the ATP-dependent exchange of histone H2A for the H2A variant HZT1 leading to transcriptional regulation of selected genes by chromatin remodeling. Involved in chromosome stability.</text>
</comment>
<dbReference type="AlphaFoldDB" id="A0A0P1KNZ0"/>
<dbReference type="PROSITE" id="PS51279">
    <property type="entry name" value="BCNT_C"/>
    <property type="match status" value="1"/>
</dbReference>
<feature type="compositionally biased region" description="Acidic residues" evidence="4">
    <location>
        <begin position="11"/>
        <end position="30"/>
    </location>
</feature>
<feature type="compositionally biased region" description="Basic and acidic residues" evidence="4">
    <location>
        <begin position="1"/>
        <end position="10"/>
    </location>
</feature>
<dbReference type="Proteomes" id="UP000236544">
    <property type="component" value="Unassembled WGS sequence"/>
</dbReference>
<dbReference type="InterPro" id="IPR027124">
    <property type="entry name" value="Swc5/CFDP1/2"/>
</dbReference>
<keyword evidence="7" id="KW-1185">Reference proteome</keyword>
<evidence type="ECO:0000256" key="2">
    <source>
        <dbReference type="ARBA" id="ARBA00019138"/>
    </source>
</evidence>
<feature type="region of interest" description="Disordered" evidence="4">
    <location>
        <begin position="1"/>
        <end position="76"/>
    </location>
</feature>
<dbReference type="PANTHER" id="PTHR48407:SF1">
    <property type="entry name" value="CRANIOFACIAL DEVELOPMENT PROTEIN 1"/>
    <property type="match status" value="1"/>
</dbReference>
<evidence type="ECO:0000256" key="3">
    <source>
        <dbReference type="ARBA" id="ARBA00025222"/>
    </source>
</evidence>
<evidence type="ECO:0000259" key="5">
    <source>
        <dbReference type="PROSITE" id="PS51279"/>
    </source>
</evidence>
<proteinExistence type="inferred from homology"/>
<gene>
    <name evidence="6" type="ORF">LAQU0_S02e10418g</name>
</gene>
<sequence length="285" mass="32805">MTKDNEKDQDTEVVLFNEEEDYNEEDDLDFDPSKEENVVLNESDDAHEGGGNDDKNYEETSPDYSGIESGHGGLVRTRRARELEAELARRQKYEHIKQEGISQEAKSVWDELQQESAKRLHESTSIMSQTKNSLSNGLTEELILIDRKYEFAGEVMHEKKWVPKSSAEAQEFLQSTKFTKNPDPSAKTKAAVNDQGVKLRRPLKRPPILEQIIAGALKPKLTTLEKSKLDWATYVDKEGLNEELILHNKDGYLAKQDFLNRVETFKDDKYREMRKIQLQQQIADT</sequence>
<dbReference type="Pfam" id="PF07572">
    <property type="entry name" value="BCNT"/>
    <property type="match status" value="1"/>
</dbReference>
<comment type="similarity">
    <text evidence="1">Belongs to the SWC5 family.</text>
</comment>
<reference evidence="7" key="1">
    <citation type="submission" date="2015-10" db="EMBL/GenBank/DDBJ databases">
        <authorList>
            <person name="Devillers H."/>
        </authorList>
    </citation>
    <scope>NUCLEOTIDE SEQUENCE [LARGE SCALE GENOMIC DNA]</scope>
</reference>
<dbReference type="PANTHER" id="PTHR48407">
    <property type="entry name" value="CRANIOFACIAL DEVELOPMENT PROTEIN 1"/>
    <property type="match status" value="1"/>
</dbReference>
<evidence type="ECO:0000256" key="1">
    <source>
        <dbReference type="ARBA" id="ARBA00010465"/>
    </source>
</evidence>
<dbReference type="GO" id="GO:0000812">
    <property type="term" value="C:Swr1 complex"/>
    <property type="evidence" value="ECO:0007669"/>
    <property type="project" value="TreeGrafter"/>
</dbReference>
<evidence type="ECO:0000313" key="6">
    <source>
        <dbReference type="EMBL" id="CUS21293.1"/>
    </source>
</evidence>
<dbReference type="EMBL" id="LN890542">
    <property type="protein sequence ID" value="CUS21293.1"/>
    <property type="molecule type" value="Genomic_DNA"/>
</dbReference>
<feature type="domain" description="BCNT-C" evidence="5">
    <location>
        <begin position="203"/>
        <end position="280"/>
    </location>
</feature>